<organism evidence="2 3">
    <name type="scientific">Metapseudomonas lalkuanensis</name>
    <dbReference type="NCBI Taxonomy" id="2604832"/>
    <lineage>
        <taxon>Bacteria</taxon>
        <taxon>Pseudomonadati</taxon>
        <taxon>Pseudomonadota</taxon>
        <taxon>Gammaproteobacteria</taxon>
        <taxon>Pseudomonadales</taxon>
        <taxon>Pseudomonadaceae</taxon>
        <taxon>Metapseudomonas</taxon>
    </lineage>
</organism>
<keyword evidence="3" id="KW-1185">Reference proteome</keyword>
<evidence type="ECO:0000313" key="3">
    <source>
        <dbReference type="Proteomes" id="UP000327179"/>
    </source>
</evidence>
<keyword evidence="1" id="KW-1133">Transmembrane helix</keyword>
<feature type="transmembrane region" description="Helical" evidence="1">
    <location>
        <begin position="220"/>
        <end position="238"/>
    </location>
</feature>
<gene>
    <name evidence="2" type="ORF">FXN65_15470</name>
</gene>
<keyword evidence="1" id="KW-0812">Transmembrane</keyword>
<dbReference type="Proteomes" id="UP000327179">
    <property type="component" value="Chromosome"/>
</dbReference>
<evidence type="ECO:0000256" key="1">
    <source>
        <dbReference type="SAM" id="Phobius"/>
    </source>
</evidence>
<sequence>MSEMFEDDEFSKARKSLLLIACGMLIFYVFHDKIESINLFGTEVQTVPGHKDVWLVLIVFLVYKFARFIQMVESPSDVMVNRYLSIRDVIAYKMSVRGSKKKIVRMVKEKGAFPEPNNLPRQPVAKVYWRWEPRPEYLYAFGVNDGMTEFEREKLKDVIRDRLGFTAAITYVCRYTVDMKHFSFSGDFDIEISPSIFVSVSSRFFSIVYVVIFERWFSDFVLPVILSGLSFSLAVVALI</sequence>
<accession>A0A5J6QLK6</accession>
<proteinExistence type="predicted"/>
<dbReference type="EMBL" id="CP043311">
    <property type="protein sequence ID" value="QEY63384.1"/>
    <property type="molecule type" value="Genomic_DNA"/>
</dbReference>
<evidence type="ECO:0000313" key="2">
    <source>
        <dbReference type="EMBL" id="QEY63384.1"/>
    </source>
</evidence>
<dbReference type="KEGG" id="plal:FXN65_15470"/>
<keyword evidence="1" id="KW-0472">Membrane</keyword>
<dbReference type="AlphaFoldDB" id="A0A5J6QLK6"/>
<dbReference type="RefSeq" id="WP_151134031.1">
    <property type="nucleotide sequence ID" value="NZ_CP043311.1"/>
</dbReference>
<reference evidence="2 3" key="1">
    <citation type="submission" date="2019-08" db="EMBL/GenBank/DDBJ databases">
        <title>Whole-genome Sequencing of e-waste polymer degrading bacterium Pseudomonas sp. strain PE08.</title>
        <authorList>
            <person name="Kirdat K."/>
            <person name="Debbarma P."/>
            <person name="Narawade N."/>
            <person name="Suyal D."/>
            <person name="Thorat V."/>
            <person name="Shouche Y."/>
            <person name="Goel R."/>
            <person name="Yadav A."/>
        </authorList>
    </citation>
    <scope>NUCLEOTIDE SEQUENCE [LARGE SCALE GENOMIC DNA]</scope>
    <source>
        <strain evidence="2 3">PE08</strain>
    </source>
</reference>
<protein>
    <submittedName>
        <fullName evidence="2">Uncharacterized protein</fullName>
    </submittedName>
</protein>
<name>A0A5J6QLK6_9GAMM</name>